<evidence type="ECO:0000256" key="1">
    <source>
        <dbReference type="ARBA" id="ARBA00022612"/>
    </source>
</evidence>
<evidence type="ECO:0000259" key="4">
    <source>
        <dbReference type="Pfam" id="PF10145"/>
    </source>
</evidence>
<dbReference type="EMBL" id="PZDI01000105">
    <property type="protein sequence ID" value="PTH12542.1"/>
    <property type="molecule type" value="Genomic_DNA"/>
</dbReference>
<sequence length="702" mass="75600">MKRVGRSAMIYLTTPLTLAFGAAGKASVNFDDSMRKVKATAGATGEDFNKLKDKALEMGKSTKFSASESAEGMNYMALAGWDTKEMLNGISGVMRLAAASGEDLASVSDIVTDNLTAFGMKAKESNHFADVLAQTSSKANTDVRGLGEAFKYAAPVAGSLGYSIEDTSTAIGLMSNAGIKGQKAGTSLRTMFNNLSKPTKAMKEKMTELGISITDSNGKMLPMREVLGQLREKMGGLSKSQQAAAASTIFGKEAMSGALAIVNASDEDYKKLTASIDDSKGAAKRMADEMEGGIGGSLREMKSAVESMAIALGDALAPVIEKVAGWVKKLADKFTQLSKPMQTVIGVAGIVAAAMGPLLITIGFLAQGIEGLGLAFKGLGSAFTLFTNPIGIAVAAIAALGTAFVIAYKKSETFRNIVHTVIDPVIEGIKRLWGNIKILFQGIKNLFQGNDDLGGKLLNKLFPPGVVEAISNTIDFIKEKFTSIFGAVSDFAHKIGETLSTFWEENGAQIIEALTNIKNFMQPIIEAIKNIVVGAMMIIWNIMKFIWPAIEWLIKSVWENVKGIISGALDVILGIVKIFSTLFTGDWKGLWDSIVQVLKGIVQVIWNLVQLWFVGKILKLFKVFGRFAVGIFRGIWKKVVSIFIKMKDGVVRIATVIKNGVSRVFTALKNTTVKIFTIVKNFLIKVWTTIKNKVVSLAQRLW</sequence>
<feature type="chain" id="PRO_5045776227" evidence="3">
    <location>
        <begin position="20"/>
        <end position="702"/>
    </location>
</feature>
<dbReference type="InterPro" id="IPR016024">
    <property type="entry name" value="ARM-type_fold"/>
</dbReference>
<feature type="transmembrane region" description="Helical" evidence="2">
    <location>
        <begin position="597"/>
        <end position="614"/>
    </location>
</feature>
<evidence type="ECO:0000256" key="2">
    <source>
        <dbReference type="SAM" id="Phobius"/>
    </source>
</evidence>
<keyword evidence="1" id="KW-1188">Viral release from host cell</keyword>
<comment type="caution">
    <text evidence="5">The sequence shown here is derived from an EMBL/GenBank/DDBJ whole genome shotgun (WGS) entry which is preliminary data.</text>
</comment>
<keyword evidence="6" id="KW-1185">Reference proteome</keyword>
<feature type="transmembrane region" description="Helical" evidence="2">
    <location>
        <begin position="527"/>
        <end position="543"/>
    </location>
</feature>
<dbReference type="NCBIfam" id="TIGR01760">
    <property type="entry name" value="tape_meas_TP901"/>
    <property type="match status" value="1"/>
</dbReference>
<gene>
    <name evidence="5" type="ORF">BU607_11025</name>
</gene>
<feature type="signal peptide" evidence="3">
    <location>
        <begin position="1"/>
        <end position="19"/>
    </location>
</feature>
<evidence type="ECO:0000256" key="3">
    <source>
        <dbReference type="SAM" id="SignalP"/>
    </source>
</evidence>
<name>A0ABX5IBT6_9STAP</name>
<dbReference type="InterPro" id="IPR010090">
    <property type="entry name" value="Phage_tape_meas"/>
</dbReference>
<feature type="transmembrane region" description="Helical" evidence="2">
    <location>
        <begin position="563"/>
        <end position="585"/>
    </location>
</feature>
<keyword evidence="2" id="KW-0472">Membrane</keyword>
<protein>
    <submittedName>
        <fullName evidence="5">Phage tail tape measure protein</fullName>
    </submittedName>
</protein>
<feature type="domain" description="Phage tail tape measure protein" evidence="4">
    <location>
        <begin position="53"/>
        <end position="251"/>
    </location>
</feature>
<evidence type="ECO:0000313" key="6">
    <source>
        <dbReference type="Proteomes" id="UP000242694"/>
    </source>
</evidence>
<dbReference type="Pfam" id="PF10145">
    <property type="entry name" value="PhageMin_Tail"/>
    <property type="match status" value="1"/>
</dbReference>
<dbReference type="PANTHER" id="PTHR37813">
    <property type="entry name" value="FELS-2 PROPHAGE PROTEIN"/>
    <property type="match status" value="1"/>
</dbReference>
<feature type="transmembrane region" description="Helical" evidence="2">
    <location>
        <begin position="386"/>
        <end position="408"/>
    </location>
</feature>
<feature type="non-terminal residue" evidence="5">
    <location>
        <position position="702"/>
    </location>
</feature>
<proteinExistence type="predicted"/>
<dbReference type="PANTHER" id="PTHR37813:SF1">
    <property type="entry name" value="FELS-2 PROPHAGE PROTEIN"/>
    <property type="match status" value="1"/>
</dbReference>
<evidence type="ECO:0000313" key="5">
    <source>
        <dbReference type="EMBL" id="PTH12542.1"/>
    </source>
</evidence>
<keyword evidence="3" id="KW-0732">Signal</keyword>
<accession>A0ABX5IBT6</accession>
<reference evidence="5 6" key="1">
    <citation type="journal article" date="2016" name="Front. Microbiol.">
        <title>Comprehensive Phylogenetic Analysis of Bovine Non-aureus Staphylococci Species Based on Whole-Genome Sequencing.</title>
        <authorList>
            <person name="Naushad S."/>
            <person name="Barkema H.W."/>
            <person name="Luby C."/>
            <person name="Condas L.A."/>
            <person name="Nobrega D.B."/>
            <person name="Carson D.A."/>
            <person name="De Buck J."/>
        </authorList>
    </citation>
    <scope>NUCLEOTIDE SEQUENCE [LARGE SCALE GENOMIC DNA]</scope>
    <source>
        <strain evidence="5 6">SNUC 993</strain>
    </source>
</reference>
<organism evidence="5 6">
    <name type="scientific">Staphylococcus auricularis</name>
    <dbReference type="NCBI Taxonomy" id="29379"/>
    <lineage>
        <taxon>Bacteria</taxon>
        <taxon>Bacillati</taxon>
        <taxon>Bacillota</taxon>
        <taxon>Bacilli</taxon>
        <taxon>Bacillales</taxon>
        <taxon>Staphylococcaceae</taxon>
        <taxon>Staphylococcus</taxon>
    </lineage>
</organism>
<feature type="transmembrane region" description="Helical" evidence="2">
    <location>
        <begin position="343"/>
        <end position="366"/>
    </location>
</feature>
<dbReference type="SUPFAM" id="SSF48371">
    <property type="entry name" value="ARM repeat"/>
    <property type="match status" value="1"/>
</dbReference>
<keyword evidence="2" id="KW-0812">Transmembrane</keyword>
<keyword evidence="2" id="KW-1133">Transmembrane helix</keyword>
<dbReference type="Proteomes" id="UP000242694">
    <property type="component" value="Unassembled WGS sequence"/>
</dbReference>